<dbReference type="RefSeq" id="XP_046076893.1">
    <property type="nucleotide sequence ID" value="XM_046222707.1"/>
</dbReference>
<protein>
    <recommendedName>
        <fullName evidence="1">Heterokaryon incompatibility domain-containing protein</fullName>
    </recommendedName>
</protein>
<feature type="domain" description="Heterokaryon incompatibility" evidence="1">
    <location>
        <begin position="65"/>
        <end position="162"/>
    </location>
</feature>
<dbReference type="EMBL" id="JAJTJA010000002">
    <property type="protein sequence ID" value="KAH8703875.1"/>
    <property type="molecule type" value="Genomic_DNA"/>
</dbReference>
<evidence type="ECO:0000313" key="3">
    <source>
        <dbReference type="Proteomes" id="UP001201262"/>
    </source>
</evidence>
<proteinExistence type="predicted"/>
<evidence type="ECO:0000313" key="2">
    <source>
        <dbReference type="EMBL" id="KAH8703875.1"/>
    </source>
</evidence>
<accession>A0AAD4L1M2</accession>
<dbReference type="PANTHER" id="PTHR33112">
    <property type="entry name" value="DOMAIN PROTEIN, PUTATIVE-RELATED"/>
    <property type="match status" value="1"/>
</dbReference>
<evidence type="ECO:0000259" key="1">
    <source>
        <dbReference type="Pfam" id="PF06985"/>
    </source>
</evidence>
<dbReference type="AlphaFoldDB" id="A0AAD4L1M2"/>
<comment type="caution">
    <text evidence="2">The sequence shown here is derived from an EMBL/GenBank/DDBJ whole genome shotgun (WGS) entry which is preliminary data.</text>
</comment>
<name>A0AAD4L1M2_9EURO</name>
<gene>
    <name evidence="2" type="ORF">BGW36DRAFT_93271</name>
</gene>
<dbReference type="Pfam" id="PF06985">
    <property type="entry name" value="HET"/>
    <property type="match status" value="1"/>
</dbReference>
<dbReference type="Proteomes" id="UP001201262">
    <property type="component" value="Unassembled WGS sequence"/>
</dbReference>
<reference evidence="2" key="1">
    <citation type="submission" date="2021-12" db="EMBL/GenBank/DDBJ databases">
        <title>Convergent genome expansion in fungi linked to evolution of root-endophyte symbiosis.</title>
        <authorList>
            <consortium name="DOE Joint Genome Institute"/>
            <person name="Ke Y.-H."/>
            <person name="Bonito G."/>
            <person name="Liao H.-L."/>
            <person name="Looney B."/>
            <person name="Rojas-Flechas A."/>
            <person name="Nash J."/>
            <person name="Hameed K."/>
            <person name="Schadt C."/>
            <person name="Martin F."/>
            <person name="Crous P.W."/>
            <person name="Miettinen O."/>
            <person name="Magnuson J.K."/>
            <person name="Labbe J."/>
            <person name="Jacobson D."/>
            <person name="Doktycz M.J."/>
            <person name="Veneault-Fourrey C."/>
            <person name="Kuo A."/>
            <person name="Mondo S."/>
            <person name="Calhoun S."/>
            <person name="Riley R."/>
            <person name="Ohm R."/>
            <person name="LaButti K."/>
            <person name="Andreopoulos B."/>
            <person name="Pangilinan J."/>
            <person name="Nolan M."/>
            <person name="Tritt A."/>
            <person name="Clum A."/>
            <person name="Lipzen A."/>
            <person name="Daum C."/>
            <person name="Barry K."/>
            <person name="Grigoriev I.V."/>
            <person name="Vilgalys R."/>
        </authorList>
    </citation>
    <scope>NUCLEOTIDE SEQUENCE</scope>
    <source>
        <strain evidence="2">PMI_201</strain>
    </source>
</reference>
<dbReference type="GeneID" id="70252993"/>
<dbReference type="InterPro" id="IPR010730">
    <property type="entry name" value="HET"/>
</dbReference>
<sequence>MPGIPIQRLREREKKDWSYASVHWTPGELRLITVSDVLAARDATIILSEWRGLDFSKPGERIPKYATISHSWSPSKEVERLSAAANRPLRIDLGNNKHHEISWQGLVEAAKAAQHLQCVFLWLDLVCVHQDSSEDKKLQIQHMGQVYQHSTAVIVMPGGVSAVQGPEHYAPWITRAWTLQEATLSPSNVYVLIRASKRDPNYDYEMITTGPQYDIDNVDDTIALSKLQSLLSCRKSGLKITKVDKVTKERIDVPFIVKCFGNDEPLITALEGVLSGHTDAMKKSAAWRSIWLRTSTKSQDMVFSVMHLLGVNIKVDYHRTRDELILELARRTKSFPSWLDIGEDIPYNSRFGLVPDLPIFHSNDTPSYKIGCQMVPANKFTVTGTYITEYDIKIKTSVDTTFEGDLICAHIFLIDQNSTYVSISSHTGEKYDFRELDHVAGSYVVVLGDAQVYGLSHLGLYQFAGPQVMFIGKSNQGEWERLGKRTTIPKSFVNGARRWHLTIGGPPGSQFTPCDC</sequence>
<keyword evidence="3" id="KW-1185">Reference proteome</keyword>
<organism evidence="2 3">
    <name type="scientific">Talaromyces proteolyticus</name>
    <dbReference type="NCBI Taxonomy" id="1131652"/>
    <lineage>
        <taxon>Eukaryota</taxon>
        <taxon>Fungi</taxon>
        <taxon>Dikarya</taxon>
        <taxon>Ascomycota</taxon>
        <taxon>Pezizomycotina</taxon>
        <taxon>Eurotiomycetes</taxon>
        <taxon>Eurotiomycetidae</taxon>
        <taxon>Eurotiales</taxon>
        <taxon>Trichocomaceae</taxon>
        <taxon>Talaromyces</taxon>
        <taxon>Talaromyces sect. Bacilispori</taxon>
    </lineage>
</organism>
<dbReference type="PANTHER" id="PTHR33112:SF14">
    <property type="entry name" value="HETEROKARYON INCOMPATIBILITY DOMAIN-CONTAINING PROTEIN"/>
    <property type="match status" value="1"/>
</dbReference>